<organism evidence="6 7">
    <name type="scientific">Crocodylus porosus</name>
    <name type="common">Saltwater crocodile</name>
    <name type="synonym">Estuarine crocodile</name>
    <dbReference type="NCBI Taxonomy" id="8502"/>
    <lineage>
        <taxon>Eukaryota</taxon>
        <taxon>Metazoa</taxon>
        <taxon>Chordata</taxon>
        <taxon>Craniata</taxon>
        <taxon>Vertebrata</taxon>
        <taxon>Euteleostomi</taxon>
        <taxon>Archelosauria</taxon>
        <taxon>Archosauria</taxon>
        <taxon>Crocodylia</taxon>
        <taxon>Longirostres</taxon>
        <taxon>Crocodylidae</taxon>
        <taxon>Crocodylus</taxon>
    </lineage>
</organism>
<evidence type="ECO:0000256" key="3">
    <source>
        <dbReference type="ARBA" id="ARBA00022692"/>
    </source>
</evidence>
<proteinExistence type="inferred from homology"/>
<sequence>MWPLLWATLRTYAPYVTFPVALVVGAVGYHVEQLLRGPQPPAADDERSIAERREERALREMPAHDPTCVRSLKDRLEFAPRAVLDRNRPGGA</sequence>
<comment type="subcellular location">
    <subcellularLocation>
        <location evidence="1">Membrane</location>
        <topology evidence="1">Single-pass membrane protein</topology>
    </subcellularLocation>
</comment>
<protein>
    <submittedName>
        <fullName evidence="6">Small integral membrane protein 12</fullName>
    </submittedName>
</protein>
<reference evidence="6" key="1">
    <citation type="submission" date="2025-08" db="UniProtKB">
        <authorList>
            <consortium name="Ensembl"/>
        </authorList>
    </citation>
    <scope>IDENTIFICATION</scope>
</reference>
<evidence type="ECO:0000256" key="5">
    <source>
        <dbReference type="ARBA" id="ARBA00023136"/>
    </source>
</evidence>
<evidence type="ECO:0000256" key="1">
    <source>
        <dbReference type="ARBA" id="ARBA00004167"/>
    </source>
</evidence>
<keyword evidence="7" id="KW-1185">Reference proteome</keyword>
<reference evidence="6" key="2">
    <citation type="submission" date="2025-09" db="UniProtKB">
        <authorList>
            <consortium name="Ensembl"/>
        </authorList>
    </citation>
    <scope>IDENTIFICATION</scope>
</reference>
<dbReference type="OrthoDB" id="10052506at2759"/>
<dbReference type="CTD" id="113444"/>
<keyword evidence="3" id="KW-0812">Transmembrane</keyword>
<dbReference type="GO" id="GO:0016020">
    <property type="term" value="C:membrane"/>
    <property type="evidence" value="ECO:0007669"/>
    <property type="project" value="UniProtKB-SubCell"/>
</dbReference>
<dbReference type="Pfam" id="PF15990">
    <property type="entry name" value="UPF0767"/>
    <property type="match status" value="1"/>
</dbReference>
<keyword evidence="4" id="KW-1133">Transmembrane helix</keyword>
<dbReference type="KEGG" id="cpoo:109318475"/>
<evidence type="ECO:0000256" key="2">
    <source>
        <dbReference type="ARBA" id="ARBA00007304"/>
    </source>
</evidence>
<evidence type="ECO:0000256" key="4">
    <source>
        <dbReference type="ARBA" id="ARBA00022989"/>
    </source>
</evidence>
<dbReference type="InterPro" id="IPR031933">
    <property type="entry name" value="UPF0767"/>
</dbReference>
<dbReference type="GeneTree" id="ENSGT00390000009435"/>
<name>A0A7M4DUX7_CROPO</name>
<dbReference type="PANTHER" id="PTHR28599:SF1">
    <property type="entry name" value="SMALL INTEGRAL MEMBRANE PROTEIN 12"/>
    <property type="match status" value="1"/>
</dbReference>
<dbReference type="Ensembl" id="ENSCPRT00005000242.1">
    <property type="protein sequence ID" value="ENSCPRP00005000188.1"/>
    <property type="gene ID" value="ENSCPRG00005000185.1"/>
</dbReference>
<dbReference type="Proteomes" id="UP000594220">
    <property type="component" value="Unplaced"/>
</dbReference>
<keyword evidence="5" id="KW-0472">Membrane</keyword>
<accession>A0A7M4DUX7</accession>
<gene>
    <name evidence="6" type="primary">SMIM12</name>
</gene>
<dbReference type="AlphaFoldDB" id="A0A7M4DUX7"/>
<dbReference type="OMA" id="HNPLEVN"/>
<dbReference type="GeneID" id="109318475"/>
<evidence type="ECO:0000313" key="6">
    <source>
        <dbReference type="Ensembl" id="ENSCPRP00005000188.1"/>
    </source>
</evidence>
<dbReference type="PANTHER" id="PTHR28599">
    <property type="entry name" value="SMALL INTEGRAL MEMBRANE PROTEIN 12"/>
    <property type="match status" value="1"/>
</dbReference>
<comment type="similarity">
    <text evidence="2">Belongs to the SMIM12 family.</text>
</comment>
<dbReference type="RefSeq" id="XP_019403314.1">
    <property type="nucleotide sequence ID" value="XM_019547769.1"/>
</dbReference>
<evidence type="ECO:0000313" key="7">
    <source>
        <dbReference type="Proteomes" id="UP000594220"/>
    </source>
</evidence>